<evidence type="ECO:0000256" key="6">
    <source>
        <dbReference type="ARBA" id="ARBA00023136"/>
    </source>
</evidence>
<evidence type="ECO:0000256" key="4">
    <source>
        <dbReference type="ARBA" id="ARBA00022777"/>
    </source>
</evidence>
<keyword evidence="4" id="KW-0418">Kinase</keyword>
<feature type="domain" description="Protein kinase" evidence="9">
    <location>
        <begin position="1"/>
        <end position="199"/>
    </location>
</feature>
<dbReference type="PRINTS" id="PR00109">
    <property type="entry name" value="TYRKINASE"/>
</dbReference>
<dbReference type="GO" id="GO:0050679">
    <property type="term" value="P:positive regulation of epithelial cell proliferation"/>
    <property type="evidence" value="ECO:0000318"/>
    <property type="project" value="GO_Central"/>
</dbReference>
<keyword evidence="7" id="KW-0829">Tyrosine-protein kinase</keyword>
<dbReference type="Gene3D" id="1.10.510.10">
    <property type="entry name" value="Transferase(Phosphotransferase) domain 1"/>
    <property type="match status" value="1"/>
</dbReference>
<dbReference type="CTD" id="20211111"/>
<dbReference type="InterPro" id="IPR008266">
    <property type="entry name" value="Tyr_kinase_AS"/>
</dbReference>
<dbReference type="RefSeq" id="XP_009023175.1">
    <property type="nucleotide sequence ID" value="XM_009024927.1"/>
</dbReference>
<proteinExistence type="predicted"/>
<dbReference type="PROSITE" id="PS50011">
    <property type="entry name" value="PROTEIN_KINASE_DOM"/>
    <property type="match status" value="1"/>
</dbReference>
<dbReference type="SUPFAM" id="SSF56112">
    <property type="entry name" value="Protein kinase-like (PK-like)"/>
    <property type="match status" value="1"/>
</dbReference>
<dbReference type="EMBL" id="KB097143">
    <property type="protein sequence ID" value="ESN99315.1"/>
    <property type="molecule type" value="Genomic_DNA"/>
</dbReference>
<evidence type="ECO:0000313" key="11">
    <source>
        <dbReference type="EnsemblMetazoa" id="HelroP189052"/>
    </source>
</evidence>
<dbReference type="GO" id="GO:0050793">
    <property type="term" value="P:regulation of developmental process"/>
    <property type="evidence" value="ECO:0007669"/>
    <property type="project" value="UniProtKB-ARBA"/>
</dbReference>
<dbReference type="HOGENOM" id="CLU_698845_0_0_1"/>
<evidence type="ECO:0000313" key="12">
    <source>
        <dbReference type="Proteomes" id="UP000015101"/>
    </source>
</evidence>
<dbReference type="GO" id="GO:0043235">
    <property type="term" value="C:receptor complex"/>
    <property type="evidence" value="ECO:0000318"/>
    <property type="project" value="GO_Central"/>
</dbReference>
<dbReference type="GO" id="GO:0043066">
    <property type="term" value="P:negative regulation of apoptotic process"/>
    <property type="evidence" value="ECO:0000318"/>
    <property type="project" value="GO_Central"/>
</dbReference>
<keyword evidence="6" id="KW-0472">Membrane</keyword>
<dbReference type="EnsemblMetazoa" id="HelroT189052">
    <property type="protein sequence ID" value="HelroP189052"/>
    <property type="gene ID" value="HelroG189052"/>
</dbReference>
<reference evidence="11" key="3">
    <citation type="submission" date="2015-06" db="UniProtKB">
        <authorList>
            <consortium name="EnsemblMetazoa"/>
        </authorList>
    </citation>
    <scope>IDENTIFICATION</scope>
</reference>
<dbReference type="Pfam" id="PF07714">
    <property type="entry name" value="PK_Tyr_Ser-Thr"/>
    <property type="match status" value="1"/>
</dbReference>
<dbReference type="GO" id="GO:0004714">
    <property type="term" value="F:transmembrane receptor protein tyrosine kinase activity"/>
    <property type="evidence" value="ECO:0000318"/>
    <property type="project" value="GO_Central"/>
</dbReference>
<dbReference type="GO" id="GO:0030182">
    <property type="term" value="P:neuron differentiation"/>
    <property type="evidence" value="ECO:0000318"/>
    <property type="project" value="GO_Central"/>
</dbReference>
<dbReference type="AlphaFoldDB" id="T1FQL4"/>
<dbReference type="KEGG" id="hro:HELRODRAFT_189052"/>
<dbReference type="GO" id="GO:0005886">
    <property type="term" value="C:plasma membrane"/>
    <property type="evidence" value="ECO:0000318"/>
    <property type="project" value="GO_Central"/>
</dbReference>
<dbReference type="GO" id="GO:0043410">
    <property type="term" value="P:positive regulation of MAPK cascade"/>
    <property type="evidence" value="ECO:0000318"/>
    <property type="project" value="GO_Central"/>
</dbReference>
<keyword evidence="3" id="KW-0547">Nucleotide-binding</keyword>
<evidence type="ECO:0000259" key="9">
    <source>
        <dbReference type="PROSITE" id="PS50011"/>
    </source>
</evidence>
<dbReference type="GO" id="GO:0009925">
    <property type="term" value="C:basal plasma membrane"/>
    <property type="evidence" value="ECO:0000318"/>
    <property type="project" value="GO_Central"/>
</dbReference>
<dbReference type="eggNOG" id="KOG1025">
    <property type="taxonomic scope" value="Eukaryota"/>
</dbReference>
<dbReference type="InterPro" id="IPR000719">
    <property type="entry name" value="Prot_kinase_dom"/>
</dbReference>
<gene>
    <name evidence="11" type="primary">20211111</name>
    <name evidence="10" type="ORF">HELRODRAFT_189052</name>
</gene>
<evidence type="ECO:0000256" key="2">
    <source>
        <dbReference type="ARBA" id="ARBA00022679"/>
    </source>
</evidence>
<keyword evidence="5" id="KW-0067">ATP-binding</keyword>
<feature type="region of interest" description="Disordered" evidence="8">
    <location>
        <begin position="144"/>
        <end position="173"/>
    </location>
</feature>
<dbReference type="InterPro" id="IPR050122">
    <property type="entry name" value="RTK"/>
</dbReference>
<evidence type="ECO:0000256" key="3">
    <source>
        <dbReference type="ARBA" id="ARBA00022741"/>
    </source>
</evidence>
<comment type="subcellular location">
    <subcellularLocation>
        <location evidence="1">Endomembrane system</location>
    </subcellularLocation>
</comment>
<dbReference type="InterPro" id="IPR001245">
    <property type="entry name" value="Ser-Thr/Tyr_kinase_cat_dom"/>
</dbReference>
<reference evidence="10 12" key="2">
    <citation type="journal article" date="2013" name="Nature">
        <title>Insights into bilaterian evolution from three spiralian genomes.</title>
        <authorList>
            <person name="Simakov O."/>
            <person name="Marletaz F."/>
            <person name="Cho S.J."/>
            <person name="Edsinger-Gonzales E."/>
            <person name="Havlak P."/>
            <person name="Hellsten U."/>
            <person name="Kuo D.H."/>
            <person name="Larsson T."/>
            <person name="Lv J."/>
            <person name="Arendt D."/>
            <person name="Savage R."/>
            <person name="Osoegawa K."/>
            <person name="de Jong P."/>
            <person name="Grimwood J."/>
            <person name="Chapman J.A."/>
            <person name="Shapiro H."/>
            <person name="Aerts A."/>
            <person name="Otillar R.P."/>
            <person name="Terry A.Y."/>
            <person name="Boore J.L."/>
            <person name="Grigoriev I.V."/>
            <person name="Lindberg D.R."/>
            <person name="Seaver E.C."/>
            <person name="Weisblat D.A."/>
            <person name="Putnam N.H."/>
            <person name="Rokhsar D.S."/>
        </authorList>
    </citation>
    <scope>NUCLEOTIDE SEQUENCE</scope>
</reference>
<dbReference type="GO" id="GO:0012505">
    <property type="term" value="C:endomembrane system"/>
    <property type="evidence" value="ECO:0007669"/>
    <property type="project" value="UniProtKB-SubCell"/>
</dbReference>
<dbReference type="SMART" id="SM00219">
    <property type="entry name" value="TyrKc"/>
    <property type="match status" value="1"/>
</dbReference>
<dbReference type="PROSITE" id="PS00109">
    <property type="entry name" value="PROTEIN_KINASE_TYR"/>
    <property type="match status" value="1"/>
</dbReference>
<reference evidence="12" key="1">
    <citation type="submission" date="2012-12" db="EMBL/GenBank/DDBJ databases">
        <authorList>
            <person name="Hellsten U."/>
            <person name="Grimwood J."/>
            <person name="Chapman J.A."/>
            <person name="Shapiro H."/>
            <person name="Aerts A."/>
            <person name="Otillar R.P."/>
            <person name="Terry A.Y."/>
            <person name="Boore J.L."/>
            <person name="Simakov O."/>
            <person name="Marletaz F."/>
            <person name="Cho S.-J."/>
            <person name="Edsinger-Gonzales E."/>
            <person name="Havlak P."/>
            <person name="Kuo D.-H."/>
            <person name="Larsson T."/>
            <person name="Lv J."/>
            <person name="Arendt D."/>
            <person name="Savage R."/>
            <person name="Osoegawa K."/>
            <person name="de Jong P."/>
            <person name="Lindberg D.R."/>
            <person name="Seaver E.C."/>
            <person name="Weisblat D.A."/>
            <person name="Putnam N.H."/>
            <person name="Grigoriev I.V."/>
            <person name="Rokhsar D.S."/>
        </authorList>
    </citation>
    <scope>NUCLEOTIDE SEQUENCE</scope>
</reference>
<dbReference type="GeneID" id="20211111"/>
<feature type="compositionally biased region" description="Basic and acidic residues" evidence="8">
    <location>
        <begin position="161"/>
        <end position="170"/>
    </location>
</feature>
<evidence type="ECO:0000256" key="5">
    <source>
        <dbReference type="ARBA" id="ARBA00022840"/>
    </source>
</evidence>
<protein>
    <recommendedName>
        <fullName evidence="9">Protein kinase domain-containing protein</fullName>
    </recommendedName>
</protein>
<dbReference type="InParanoid" id="T1FQL4"/>
<dbReference type="InterPro" id="IPR020635">
    <property type="entry name" value="Tyr_kinase_cat_dom"/>
</dbReference>
<dbReference type="EMBL" id="AMQM01001196">
    <property type="status" value="NOT_ANNOTATED_CDS"/>
    <property type="molecule type" value="Genomic_DNA"/>
</dbReference>
<keyword evidence="2" id="KW-0808">Transferase</keyword>
<evidence type="ECO:0000256" key="8">
    <source>
        <dbReference type="SAM" id="MobiDB-lite"/>
    </source>
</evidence>
<dbReference type="GO" id="GO:0048468">
    <property type="term" value="P:cell development"/>
    <property type="evidence" value="ECO:0007669"/>
    <property type="project" value="UniProtKB-ARBA"/>
</dbReference>
<organism evidence="11 12">
    <name type="scientific">Helobdella robusta</name>
    <name type="common">Californian leech</name>
    <dbReference type="NCBI Taxonomy" id="6412"/>
    <lineage>
        <taxon>Eukaryota</taxon>
        <taxon>Metazoa</taxon>
        <taxon>Spiralia</taxon>
        <taxon>Lophotrochozoa</taxon>
        <taxon>Annelida</taxon>
        <taxon>Clitellata</taxon>
        <taxon>Hirudinea</taxon>
        <taxon>Rhynchobdellida</taxon>
        <taxon>Glossiphoniidae</taxon>
        <taxon>Helobdella</taxon>
    </lineage>
</organism>
<keyword evidence="12" id="KW-1185">Reference proteome</keyword>
<dbReference type="InterPro" id="IPR011009">
    <property type="entry name" value="Kinase-like_dom_sf"/>
</dbReference>
<evidence type="ECO:0000256" key="7">
    <source>
        <dbReference type="ARBA" id="ARBA00023137"/>
    </source>
</evidence>
<dbReference type="FunFam" id="1.10.510.10:FF:001512">
    <property type="entry name" value="Receptor tyrosine-protein kinase erbB-2"/>
    <property type="match status" value="1"/>
</dbReference>
<evidence type="ECO:0000256" key="1">
    <source>
        <dbReference type="ARBA" id="ARBA00004308"/>
    </source>
</evidence>
<dbReference type="OrthoDB" id="3256376at2759"/>
<dbReference type="PANTHER" id="PTHR24416:SF566">
    <property type="entry name" value="EPIDERMAL GROWTH FACTOR RECEPTOR"/>
    <property type="match status" value="1"/>
</dbReference>
<dbReference type="STRING" id="6412.T1FQL4"/>
<dbReference type="GO" id="GO:0007173">
    <property type="term" value="P:epidermal growth factor receptor signaling pathway"/>
    <property type="evidence" value="ECO:0000318"/>
    <property type="project" value="GO_Central"/>
</dbReference>
<accession>T1FQL4</accession>
<evidence type="ECO:0000313" key="10">
    <source>
        <dbReference type="EMBL" id="ESN99315.1"/>
    </source>
</evidence>
<dbReference type="PANTHER" id="PTHR24416">
    <property type="entry name" value="TYROSINE-PROTEIN KINASE RECEPTOR"/>
    <property type="match status" value="1"/>
</dbReference>
<dbReference type="Proteomes" id="UP000015101">
    <property type="component" value="Unassembled WGS sequence"/>
</dbReference>
<sequence>MLYLSEKGIVHRDLAARNVLVQSMKLVKITDFGLAKLMDDLNKTSHQQLKSHIKMPIKWLAFESISLQKFTHQSDVWSYGVTIWELLTFGERPYDNINVNDLFSALMKGERLKKPDVCGIQLYLLLLTWNLQELVNLDEGYRSMKPSTQEEDDDDVPVRGNHPDHQHEQEQQNELRQVIIKQPNFRIQLRSHEYSNTKFNFKSSINLSSSYTSTSAHNLQHSSSFPYYNTDVFDDPINGVQNKMCANHVDGKCHSEVGYESLNSIFSSSEWSKVCTKVVESHQHDDECFIADDQINNAARAHRTVHSMQYDGNIEIRNSMTAEYNTWIRKYETVYYNDVSTIYNRDFLKESCLTETTVLNSTEDFINRELVRLIVEKICFDGLIMGVFTLNVNLN</sequence>
<dbReference type="GO" id="GO:0005524">
    <property type="term" value="F:ATP binding"/>
    <property type="evidence" value="ECO:0007669"/>
    <property type="project" value="UniProtKB-KW"/>
</dbReference>
<name>T1FQL4_HELRO</name>